<dbReference type="AlphaFoldDB" id="A0A7X2XHW5"/>
<dbReference type="EMBL" id="WNBW01000013">
    <property type="protein sequence ID" value="MTU04884.1"/>
    <property type="molecule type" value="Genomic_DNA"/>
</dbReference>
<dbReference type="Proteomes" id="UP000443070">
    <property type="component" value="Unassembled WGS sequence"/>
</dbReference>
<reference evidence="5 6" key="1">
    <citation type="journal article" date="2019" name="Nat. Med.">
        <title>A library of human gut bacterial isolates paired with longitudinal multiomics data enables mechanistic microbiome research.</title>
        <authorList>
            <person name="Poyet M."/>
            <person name="Groussin M."/>
            <person name="Gibbons S.M."/>
            <person name="Avila-Pacheco J."/>
            <person name="Jiang X."/>
            <person name="Kearney S.M."/>
            <person name="Perrotta A.R."/>
            <person name="Berdy B."/>
            <person name="Zhao S."/>
            <person name="Lieberman T.D."/>
            <person name="Swanson P.K."/>
            <person name="Smith M."/>
            <person name="Roesemann S."/>
            <person name="Alexander J.E."/>
            <person name="Rich S.A."/>
            <person name="Livny J."/>
            <person name="Vlamakis H."/>
            <person name="Clish C."/>
            <person name="Bullock K."/>
            <person name="Deik A."/>
            <person name="Scott J."/>
            <person name="Pierce K.A."/>
            <person name="Xavier R.J."/>
            <person name="Alm E.J."/>
        </authorList>
    </citation>
    <scope>NUCLEOTIDE SEQUENCE [LARGE SCALE GENOMIC DNA]</scope>
    <source>
        <strain evidence="3 6">BIOML-A13</strain>
        <strain evidence="4 5">BIOML-A3</strain>
    </source>
</reference>
<comment type="caution">
    <text evidence="3">The sequence shown here is derived from an EMBL/GenBank/DDBJ whole genome shotgun (WGS) entry which is preliminary data.</text>
</comment>
<evidence type="ECO:0000259" key="2">
    <source>
        <dbReference type="Pfam" id="PF03413"/>
    </source>
</evidence>
<dbReference type="RefSeq" id="WP_155164281.1">
    <property type="nucleotide sequence ID" value="NZ_WNBG01000013.1"/>
</dbReference>
<protein>
    <recommendedName>
        <fullName evidence="2">PepSY domain-containing protein</fullName>
    </recommendedName>
</protein>
<feature type="domain" description="PepSY" evidence="2">
    <location>
        <begin position="28"/>
        <end position="78"/>
    </location>
</feature>
<dbReference type="Gene3D" id="3.10.450.40">
    <property type="match status" value="2"/>
</dbReference>
<evidence type="ECO:0000313" key="4">
    <source>
        <dbReference type="EMBL" id="MTU04884.1"/>
    </source>
</evidence>
<feature type="chain" id="PRO_5030826182" description="PepSY domain-containing protein" evidence="1">
    <location>
        <begin position="25"/>
        <end position="169"/>
    </location>
</feature>
<keyword evidence="1" id="KW-0732">Signal</keyword>
<dbReference type="Proteomes" id="UP000484547">
    <property type="component" value="Unassembled WGS sequence"/>
</dbReference>
<evidence type="ECO:0000313" key="6">
    <source>
        <dbReference type="Proteomes" id="UP000484547"/>
    </source>
</evidence>
<name>A0A7X2XHW5_9FIRM</name>
<proteinExistence type="predicted"/>
<evidence type="ECO:0000313" key="3">
    <source>
        <dbReference type="EMBL" id="MTT76695.1"/>
    </source>
</evidence>
<gene>
    <name evidence="3" type="ORF">GMD11_10535</name>
    <name evidence="4" type="ORF">GMD18_10840</name>
</gene>
<organism evidence="3 6">
    <name type="scientific">Phascolarctobacterium faecium</name>
    <dbReference type="NCBI Taxonomy" id="33025"/>
    <lineage>
        <taxon>Bacteria</taxon>
        <taxon>Bacillati</taxon>
        <taxon>Bacillota</taxon>
        <taxon>Negativicutes</taxon>
        <taxon>Acidaminococcales</taxon>
        <taxon>Acidaminococcaceae</taxon>
        <taxon>Phascolarctobacterium</taxon>
    </lineage>
</organism>
<dbReference type="EMBL" id="WNBM01000010">
    <property type="protein sequence ID" value="MTT76695.1"/>
    <property type="molecule type" value="Genomic_DNA"/>
</dbReference>
<accession>A0A7X2XHW5</accession>
<dbReference type="SUPFAM" id="SSF160574">
    <property type="entry name" value="BT0923-like"/>
    <property type="match status" value="1"/>
</dbReference>
<feature type="signal peptide" evidence="1">
    <location>
        <begin position="1"/>
        <end position="24"/>
    </location>
</feature>
<dbReference type="OrthoDB" id="9780101at2"/>
<keyword evidence="5" id="KW-1185">Reference proteome</keyword>
<dbReference type="InterPro" id="IPR025711">
    <property type="entry name" value="PepSY"/>
</dbReference>
<sequence length="169" mass="18950">MTRKILAIIAAAICTLAITATAFAAEFINADQARSIAAQWVPAGSTHLVTKDESHKYAAYYEVKFYDNATNTEYEVEVLKNGGAVKEFKMDAQTVLGSPRVVLSAADVQDLVRKEFPNATFTKVKLDSDDGLYEYELKFYTPELRGEMKFNPENGALMEKELKYRVLFN</sequence>
<evidence type="ECO:0000313" key="5">
    <source>
        <dbReference type="Proteomes" id="UP000443070"/>
    </source>
</evidence>
<dbReference type="Pfam" id="PF03413">
    <property type="entry name" value="PepSY"/>
    <property type="match status" value="1"/>
</dbReference>
<evidence type="ECO:0000256" key="1">
    <source>
        <dbReference type="SAM" id="SignalP"/>
    </source>
</evidence>